<dbReference type="InterPro" id="IPR011146">
    <property type="entry name" value="HIT-like"/>
</dbReference>
<dbReference type="STRING" id="1385515.GCA_000423325_00417"/>
<dbReference type="InterPro" id="IPR036265">
    <property type="entry name" value="HIT-like_sf"/>
</dbReference>
<dbReference type="Gene3D" id="3.30.428.10">
    <property type="entry name" value="HIT-like"/>
    <property type="match status" value="1"/>
</dbReference>
<reference evidence="5 6" key="1">
    <citation type="submission" date="2013-08" db="EMBL/GenBank/DDBJ databases">
        <title>Genomic analysis of Lysobacter defluvii.</title>
        <authorList>
            <person name="Wang Q."/>
            <person name="Wang G."/>
        </authorList>
    </citation>
    <scope>NUCLEOTIDE SEQUENCE [LARGE SCALE GENOMIC DNA]</scope>
    <source>
        <strain evidence="5 6">IMMIB APB-9</strain>
    </source>
</reference>
<sequence length="150" mass="16377">MGTECIFCRIAAGTAPASVVRDEPLAMAFVDLRQFHAGHVLVIPKLHVPDVRSMDRETGAAVMEMVSDVARAVSDEFPGEGQSIWHSVGEAGGQEVPHLHFHVHPRFAGDGMFRVYPDAPRLPDRATLDHYAARLRERGRADGGSVEPVQ</sequence>
<keyword evidence="6" id="KW-1185">Reference proteome</keyword>
<dbReference type="AlphaFoldDB" id="A0A0A0MAL2"/>
<dbReference type="RefSeq" id="WP_036136381.1">
    <property type="nucleotide sequence ID" value="NZ_AUHT01000004.1"/>
</dbReference>
<dbReference type="Pfam" id="PF01230">
    <property type="entry name" value="HIT"/>
    <property type="match status" value="1"/>
</dbReference>
<feature type="short sequence motif" description="Histidine triad motif" evidence="2 3">
    <location>
        <begin position="98"/>
        <end position="102"/>
    </location>
</feature>
<evidence type="ECO:0000256" key="1">
    <source>
        <dbReference type="PIRSR" id="PIRSR601310-1"/>
    </source>
</evidence>
<feature type="active site" description="Tele-AMP-histidine intermediate" evidence="1">
    <location>
        <position position="100"/>
    </location>
</feature>
<dbReference type="SUPFAM" id="SSF54197">
    <property type="entry name" value="HIT-like"/>
    <property type="match status" value="1"/>
</dbReference>
<dbReference type="PANTHER" id="PTHR46648">
    <property type="entry name" value="HIT FAMILY PROTEIN 1"/>
    <property type="match status" value="1"/>
</dbReference>
<evidence type="ECO:0000313" key="5">
    <source>
        <dbReference type="EMBL" id="KGO99162.1"/>
    </source>
</evidence>
<name>A0A0A0MAL2_9GAMM</name>
<feature type="domain" description="HIT" evidence="4">
    <location>
        <begin position="6"/>
        <end position="113"/>
    </location>
</feature>
<keyword evidence="5" id="KW-0378">Hydrolase</keyword>
<dbReference type="InterPro" id="IPR001310">
    <property type="entry name" value="Histidine_triad_HIT"/>
</dbReference>
<dbReference type="eggNOG" id="COG0537">
    <property type="taxonomic scope" value="Bacteria"/>
</dbReference>
<dbReference type="Proteomes" id="UP000030003">
    <property type="component" value="Unassembled WGS sequence"/>
</dbReference>
<protein>
    <submittedName>
        <fullName evidence="5">HIT family hydrolase</fullName>
    </submittedName>
</protein>
<comment type="caution">
    <text evidence="5">The sequence shown here is derived from an EMBL/GenBank/DDBJ whole genome shotgun (WGS) entry which is preliminary data.</text>
</comment>
<dbReference type="GO" id="GO:0016787">
    <property type="term" value="F:hydrolase activity"/>
    <property type="evidence" value="ECO:0007669"/>
    <property type="project" value="UniProtKB-KW"/>
</dbReference>
<dbReference type="PROSITE" id="PS51084">
    <property type="entry name" value="HIT_2"/>
    <property type="match status" value="1"/>
</dbReference>
<dbReference type="GO" id="GO:0009117">
    <property type="term" value="P:nucleotide metabolic process"/>
    <property type="evidence" value="ECO:0007669"/>
    <property type="project" value="TreeGrafter"/>
</dbReference>
<evidence type="ECO:0000256" key="3">
    <source>
        <dbReference type="PROSITE-ProRule" id="PRU00464"/>
    </source>
</evidence>
<dbReference type="PANTHER" id="PTHR46648:SF1">
    <property type="entry name" value="ADENOSINE 5'-MONOPHOSPHORAMIDASE HNT1"/>
    <property type="match status" value="1"/>
</dbReference>
<dbReference type="PRINTS" id="PR00332">
    <property type="entry name" value="HISTRIAD"/>
</dbReference>
<organism evidence="5 6">
    <name type="scientific">Lysobacter defluvii IMMIB APB-9 = DSM 18482</name>
    <dbReference type="NCBI Taxonomy" id="1385515"/>
    <lineage>
        <taxon>Bacteria</taxon>
        <taxon>Pseudomonadati</taxon>
        <taxon>Pseudomonadota</taxon>
        <taxon>Gammaproteobacteria</taxon>
        <taxon>Lysobacterales</taxon>
        <taxon>Lysobacteraceae</taxon>
        <taxon>Novilysobacter</taxon>
    </lineage>
</organism>
<evidence type="ECO:0000259" key="4">
    <source>
        <dbReference type="PROSITE" id="PS51084"/>
    </source>
</evidence>
<proteinExistence type="predicted"/>
<accession>A0A0A0MAL2</accession>
<evidence type="ECO:0000313" key="6">
    <source>
        <dbReference type="Proteomes" id="UP000030003"/>
    </source>
</evidence>
<evidence type="ECO:0000256" key="2">
    <source>
        <dbReference type="PIRSR" id="PIRSR601310-3"/>
    </source>
</evidence>
<gene>
    <name evidence="5" type="ORF">N791_10910</name>
</gene>
<dbReference type="EMBL" id="AVBH01000028">
    <property type="protein sequence ID" value="KGO99162.1"/>
    <property type="molecule type" value="Genomic_DNA"/>
</dbReference>